<dbReference type="AlphaFoldDB" id="A0AA39SXG2"/>
<gene>
    <name evidence="1" type="ORF">LWI29_003542</name>
</gene>
<keyword evidence="2" id="KW-1185">Reference proteome</keyword>
<evidence type="ECO:0000313" key="1">
    <source>
        <dbReference type="EMBL" id="KAK0599243.1"/>
    </source>
</evidence>
<organism evidence="1 2">
    <name type="scientific">Acer saccharum</name>
    <name type="common">Sugar maple</name>
    <dbReference type="NCBI Taxonomy" id="4024"/>
    <lineage>
        <taxon>Eukaryota</taxon>
        <taxon>Viridiplantae</taxon>
        <taxon>Streptophyta</taxon>
        <taxon>Embryophyta</taxon>
        <taxon>Tracheophyta</taxon>
        <taxon>Spermatophyta</taxon>
        <taxon>Magnoliopsida</taxon>
        <taxon>eudicotyledons</taxon>
        <taxon>Gunneridae</taxon>
        <taxon>Pentapetalae</taxon>
        <taxon>rosids</taxon>
        <taxon>malvids</taxon>
        <taxon>Sapindales</taxon>
        <taxon>Sapindaceae</taxon>
        <taxon>Hippocastanoideae</taxon>
        <taxon>Acereae</taxon>
        <taxon>Acer</taxon>
    </lineage>
</organism>
<accession>A0AA39SXG2</accession>
<protein>
    <submittedName>
        <fullName evidence="1">Uncharacterized protein</fullName>
    </submittedName>
</protein>
<proteinExistence type="predicted"/>
<sequence>MKEPQTAMKAVNTGIAVAELPLSASSPPPPLPNRDLFISPSPSYYVQLRSFFCASPFSWSSSSSSSSSSVSSWLKTIEEASRSGYAVVDRPYRELASKLSVKEEKKQTSEFSINQILNRGF</sequence>
<dbReference type="Proteomes" id="UP001168877">
    <property type="component" value="Unassembled WGS sequence"/>
</dbReference>
<dbReference type="EMBL" id="JAUESC010000003">
    <property type="protein sequence ID" value="KAK0599243.1"/>
    <property type="molecule type" value="Genomic_DNA"/>
</dbReference>
<evidence type="ECO:0000313" key="2">
    <source>
        <dbReference type="Proteomes" id="UP001168877"/>
    </source>
</evidence>
<reference evidence="1" key="1">
    <citation type="journal article" date="2022" name="Plant J.">
        <title>Strategies of tolerance reflected in two North American maple genomes.</title>
        <authorList>
            <person name="McEvoy S.L."/>
            <person name="Sezen U.U."/>
            <person name="Trouern-Trend A."/>
            <person name="McMahon S.M."/>
            <person name="Schaberg P.G."/>
            <person name="Yang J."/>
            <person name="Wegrzyn J.L."/>
            <person name="Swenson N.G."/>
        </authorList>
    </citation>
    <scope>NUCLEOTIDE SEQUENCE</scope>
    <source>
        <strain evidence="1">NS2018</strain>
    </source>
</reference>
<comment type="caution">
    <text evidence="1">The sequence shown here is derived from an EMBL/GenBank/DDBJ whole genome shotgun (WGS) entry which is preliminary data.</text>
</comment>
<name>A0AA39SXG2_ACESA</name>
<reference evidence="1" key="2">
    <citation type="submission" date="2023-06" db="EMBL/GenBank/DDBJ databases">
        <authorList>
            <person name="Swenson N.G."/>
            <person name="Wegrzyn J.L."/>
            <person name="Mcevoy S.L."/>
        </authorList>
    </citation>
    <scope>NUCLEOTIDE SEQUENCE</scope>
    <source>
        <strain evidence="1">NS2018</strain>
        <tissue evidence="1">Leaf</tissue>
    </source>
</reference>